<evidence type="ECO:0000313" key="2">
    <source>
        <dbReference type="EMBL" id="TNM36340.1"/>
    </source>
</evidence>
<dbReference type="SUPFAM" id="SSF55781">
    <property type="entry name" value="GAF domain-like"/>
    <property type="match status" value="1"/>
</dbReference>
<dbReference type="EMBL" id="VDMP01000027">
    <property type="protein sequence ID" value="TNM36340.1"/>
    <property type="molecule type" value="Genomic_DNA"/>
</dbReference>
<evidence type="ECO:0000313" key="3">
    <source>
        <dbReference type="Proteomes" id="UP000313231"/>
    </source>
</evidence>
<dbReference type="Gene3D" id="3.30.450.40">
    <property type="match status" value="1"/>
</dbReference>
<keyword evidence="3" id="KW-1185">Reference proteome</keyword>
<name>A0A5C4VKD3_9ACTN</name>
<dbReference type="GO" id="GO:0003723">
    <property type="term" value="F:RNA binding"/>
    <property type="evidence" value="ECO:0007669"/>
    <property type="project" value="InterPro"/>
</dbReference>
<feature type="domain" description="ANTAR" evidence="1">
    <location>
        <begin position="165"/>
        <end position="220"/>
    </location>
</feature>
<sequence length="233" mass="24520">MAQILTAITTRGEADRPLPELLCVECAHALSVAAVAMTLMSEAGHQAVIGSSGPLASRLEEIQFDLGEGPGLEASRAQHTIAHDDLTGAVLTPWPSFASAALAEGIVAVTAVPLRLSGVGLGSLCVYRSSRGPLDQHRTATTHAYAGAAVGILVHLQDQMWPETLHPDLDEPMVYRAVVHQATGFLAVKASVGTVDALLLLRAHAFATDQALVHIAREVLSGRLRLHPEADDD</sequence>
<protein>
    <submittedName>
        <fullName evidence="2">GAF and ANTAR domain-containing protein</fullName>
    </submittedName>
</protein>
<accession>A0A5C4VKD3</accession>
<gene>
    <name evidence="2" type="ORF">FHP29_19490</name>
</gene>
<dbReference type="AlphaFoldDB" id="A0A5C4VKD3"/>
<reference evidence="2 3" key="1">
    <citation type="journal article" date="2016" name="Int. J. Syst. Evol. Microbiol.">
        <title>Nocardioides albidus sp. nov., an actinobacterium isolated from garden soil.</title>
        <authorList>
            <person name="Singh H."/>
            <person name="Du J."/>
            <person name="Trinh H."/>
            <person name="Won K."/>
            <person name="Yang J.E."/>
            <person name="Yin C."/>
            <person name="Kook M."/>
            <person name="Yi T.H."/>
        </authorList>
    </citation>
    <scope>NUCLEOTIDE SEQUENCE [LARGE SCALE GENOMIC DNA]</scope>
    <source>
        <strain evidence="2 3">CCTCC AB 2015297</strain>
    </source>
</reference>
<dbReference type="RefSeq" id="WP_139624526.1">
    <property type="nucleotide sequence ID" value="NZ_VDMP01000027.1"/>
</dbReference>
<dbReference type="SMART" id="SM01012">
    <property type="entry name" value="ANTAR"/>
    <property type="match status" value="1"/>
</dbReference>
<dbReference type="Proteomes" id="UP000313231">
    <property type="component" value="Unassembled WGS sequence"/>
</dbReference>
<proteinExistence type="predicted"/>
<evidence type="ECO:0000259" key="1">
    <source>
        <dbReference type="SMART" id="SM01012"/>
    </source>
</evidence>
<dbReference type="OrthoDB" id="7466251at2"/>
<dbReference type="InterPro" id="IPR005561">
    <property type="entry name" value="ANTAR"/>
</dbReference>
<organism evidence="2 3">
    <name type="scientific">Nocardioides albidus</name>
    <dbReference type="NCBI Taxonomy" id="1517589"/>
    <lineage>
        <taxon>Bacteria</taxon>
        <taxon>Bacillati</taxon>
        <taxon>Actinomycetota</taxon>
        <taxon>Actinomycetes</taxon>
        <taxon>Propionibacteriales</taxon>
        <taxon>Nocardioidaceae</taxon>
        <taxon>Nocardioides</taxon>
    </lineage>
</organism>
<dbReference type="InterPro" id="IPR029016">
    <property type="entry name" value="GAF-like_dom_sf"/>
</dbReference>
<comment type="caution">
    <text evidence="2">The sequence shown here is derived from an EMBL/GenBank/DDBJ whole genome shotgun (WGS) entry which is preliminary data.</text>
</comment>